<evidence type="ECO:0000313" key="2">
    <source>
        <dbReference type="Proteomes" id="UP001363151"/>
    </source>
</evidence>
<comment type="caution">
    <text evidence="1">The sequence shown here is derived from an EMBL/GenBank/DDBJ whole genome shotgun (WGS) entry which is preliminary data.</text>
</comment>
<evidence type="ECO:0000313" key="1">
    <source>
        <dbReference type="EMBL" id="KAK7248639.1"/>
    </source>
</evidence>
<name>A0ABR1G6S3_AURAN</name>
<dbReference type="EMBL" id="JBBJCI010000088">
    <property type="protein sequence ID" value="KAK7248639.1"/>
    <property type="molecule type" value="Genomic_DNA"/>
</dbReference>
<gene>
    <name evidence="1" type="ORF">SO694_00164034</name>
</gene>
<reference evidence="1 2" key="1">
    <citation type="submission" date="2024-03" db="EMBL/GenBank/DDBJ databases">
        <title>Aureococcus anophagefferens CCMP1851 and Kratosvirus quantuckense: Draft genome of a second virus-susceptible host strain in the model system.</title>
        <authorList>
            <person name="Chase E."/>
            <person name="Truchon A.R."/>
            <person name="Schepens W."/>
            <person name="Wilhelm S.W."/>
        </authorList>
    </citation>
    <scope>NUCLEOTIDE SEQUENCE [LARGE SCALE GENOMIC DNA]</scope>
    <source>
        <strain evidence="1 2">CCMP1851</strain>
    </source>
</reference>
<protein>
    <recommendedName>
        <fullName evidence="3">Sequence orphan</fullName>
    </recommendedName>
</protein>
<dbReference type="PANTHER" id="PTHR37845">
    <property type="entry name" value="SEQUENCE ORPHAN"/>
    <property type="match status" value="1"/>
</dbReference>
<dbReference type="PANTHER" id="PTHR37845:SF1">
    <property type="entry name" value="SEQUENCE ORPHAN"/>
    <property type="match status" value="1"/>
</dbReference>
<dbReference type="InterPro" id="IPR038781">
    <property type="entry name" value="C365.16-ike"/>
</dbReference>
<accession>A0ABR1G6S3</accession>
<proteinExistence type="predicted"/>
<dbReference type="Proteomes" id="UP001363151">
    <property type="component" value="Unassembled WGS sequence"/>
</dbReference>
<organism evidence="1 2">
    <name type="scientific">Aureococcus anophagefferens</name>
    <name type="common">Harmful bloom alga</name>
    <dbReference type="NCBI Taxonomy" id="44056"/>
    <lineage>
        <taxon>Eukaryota</taxon>
        <taxon>Sar</taxon>
        <taxon>Stramenopiles</taxon>
        <taxon>Ochrophyta</taxon>
        <taxon>Pelagophyceae</taxon>
        <taxon>Pelagomonadales</taxon>
        <taxon>Pelagomonadaceae</taxon>
        <taxon>Aureococcus</taxon>
    </lineage>
</organism>
<keyword evidence="2" id="KW-1185">Reference proteome</keyword>
<evidence type="ECO:0008006" key="3">
    <source>
        <dbReference type="Google" id="ProtNLM"/>
    </source>
</evidence>
<sequence>MAAEVGSDLAAAFTSAVFVAPVVAAVDKAITESSAGRANIFASFTATMRGFLDPRALRRPEFLYAWALFAGTYTINNLVCSAEQHKKTSLAAAKTSSVFAGNMSLAMWKDAAFARIFGGATAAALPPKSYGAWAVRDLTGMSVVFTLPPLLAPKLAAATDMNLRSAETFLQFTLPMAIQPVVAPFHQLGFLFSFKPDAPLSSHWSTVKAQVGGVVVMRWIRGFPPYCVGATMNKNLRYEFRDALGLSNDSVAAPEPLARAVTKPGDSLALARTMTPG</sequence>